<feature type="region of interest" description="Disordered" evidence="1">
    <location>
        <begin position="1"/>
        <end position="22"/>
    </location>
</feature>
<proteinExistence type="predicted"/>
<keyword evidence="3" id="KW-1185">Reference proteome</keyword>
<feature type="compositionally biased region" description="Polar residues" evidence="1">
    <location>
        <begin position="12"/>
        <end position="21"/>
    </location>
</feature>
<sequence>MPGHIIPLAGNASASTSNDPTRITKANLDTLQVQLNTARANGSAQEKHRKAMCRVQKAGYEMDFSVSAVVLQESPQSANDWIEEHSL</sequence>
<reference evidence="2" key="1">
    <citation type="journal article" date="2020" name="Stud. Mycol.">
        <title>101 Dothideomycetes genomes: a test case for predicting lifestyles and emergence of pathogens.</title>
        <authorList>
            <person name="Haridas S."/>
            <person name="Albert R."/>
            <person name="Binder M."/>
            <person name="Bloem J."/>
            <person name="Labutti K."/>
            <person name="Salamov A."/>
            <person name="Andreopoulos B."/>
            <person name="Baker S."/>
            <person name="Barry K."/>
            <person name="Bills G."/>
            <person name="Bluhm B."/>
            <person name="Cannon C."/>
            <person name="Castanera R."/>
            <person name="Culley D."/>
            <person name="Daum C."/>
            <person name="Ezra D."/>
            <person name="Gonzalez J."/>
            <person name="Henrissat B."/>
            <person name="Kuo A."/>
            <person name="Liang C."/>
            <person name="Lipzen A."/>
            <person name="Lutzoni F."/>
            <person name="Magnuson J."/>
            <person name="Mondo S."/>
            <person name="Nolan M."/>
            <person name="Ohm R."/>
            <person name="Pangilinan J."/>
            <person name="Park H.-J."/>
            <person name="Ramirez L."/>
            <person name="Alfaro M."/>
            <person name="Sun H."/>
            <person name="Tritt A."/>
            <person name="Yoshinaga Y."/>
            <person name="Zwiers L.-H."/>
            <person name="Turgeon B."/>
            <person name="Goodwin S."/>
            <person name="Spatafora J."/>
            <person name="Crous P."/>
            <person name="Grigoriev I."/>
        </authorList>
    </citation>
    <scope>NUCLEOTIDE SEQUENCE</scope>
    <source>
        <strain evidence="2">CBS 113818</strain>
    </source>
</reference>
<evidence type="ECO:0000313" key="3">
    <source>
        <dbReference type="Proteomes" id="UP000799424"/>
    </source>
</evidence>
<dbReference type="EMBL" id="MU006237">
    <property type="protein sequence ID" value="KAF2821364.1"/>
    <property type="molecule type" value="Genomic_DNA"/>
</dbReference>
<dbReference type="AlphaFoldDB" id="A0A6A6ZM03"/>
<evidence type="ECO:0000256" key="1">
    <source>
        <dbReference type="SAM" id="MobiDB-lite"/>
    </source>
</evidence>
<gene>
    <name evidence="2" type="ORF">CC86DRAFT_373711</name>
</gene>
<organism evidence="2 3">
    <name type="scientific">Ophiobolus disseminans</name>
    <dbReference type="NCBI Taxonomy" id="1469910"/>
    <lineage>
        <taxon>Eukaryota</taxon>
        <taxon>Fungi</taxon>
        <taxon>Dikarya</taxon>
        <taxon>Ascomycota</taxon>
        <taxon>Pezizomycotina</taxon>
        <taxon>Dothideomycetes</taxon>
        <taxon>Pleosporomycetidae</taxon>
        <taxon>Pleosporales</taxon>
        <taxon>Pleosporineae</taxon>
        <taxon>Phaeosphaeriaceae</taxon>
        <taxon>Ophiobolus</taxon>
    </lineage>
</organism>
<protein>
    <submittedName>
        <fullName evidence="2">Uncharacterized protein</fullName>
    </submittedName>
</protein>
<accession>A0A6A6ZM03</accession>
<evidence type="ECO:0000313" key="2">
    <source>
        <dbReference type="EMBL" id="KAF2821364.1"/>
    </source>
</evidence>
<name>A0A6A6ZM03_9PLEO</name>
<dbReference type="Proteomes" id="UP000799424">
    <property type="component" value="Unassembled WGS sequence"/>
</dbReference>